<dbReference type="PRINTS" id="PR00413">
    <property type="entry name" value="HADHALOGNASE"/>
</dbReference>
<dbReference type="InterPro" id="IPR023198">
    <property type="entry name" value="PGP-like_dom2"/>
</dbReference>
<organism evidence="1 2">
    <name type="scientific">Acetanaerobacterium elongatum</name>
    <dbReference type="NCBI Taxonomy" id="258515"/>
    <lineage>
        <taxon>Bacteria</taxon>
        <taxon>Bacillati</taxon>
        <taxon>Bacillota</taxon>
        <taxon>Clostridia</taxon>
        <taxon>Eubacteriales</taxon>
        <taxon>Oscillospiraceae</taxon>
        <taxon>Acetanaerobacterium</taxon>
    </lineage>
</organism>
<dbReference type="InterPro" id="IPR023214">
    <property type="entry name" value="HAD_sf"/>
</dbReference>
<dbReference type="SFLD" id="SFLDS00003">
    <property type="entry name" value="Haloacid_Dehalogenase"/>
    <property type="match status" value="1"/>
</dbReference>
<proteinExistence type="predicted"/>
<dbReference type="SUPFAM" id="SSF56784">
    <property type="entry name" value="HAD-like"/>
    <property type="match status" value="1"/>
</dbReference>
<dbReference type="InterPro" id="IPR041492">
    <property type="entry name" value="HAD_2"/>
</dbReference>
<dbReference type="Pfam" id="PF13419">
    <property type="entry name" value="HAD_2"/>
    <property type="match status" value="1"/>
</dbReference>
<dbReference type="Proteomes" id="UP000199182">
    <property type="component" value="Unassembled WGS sequence"/>
</dbReference>
<evidence type="ECO:0000313" key="2">
    <source>
        <dbReference type="Proteomes" id="UP000199182"/>
    </source>
</evidence>
<reference evidence="1 2" key="1">
    <citation type="submission" date="2016-10" db="EMBL/GenBank/DDBJ databases">
        <authorList>
            <person name="de Groot N.N."/>
        </authorList>
    </citation>
    <scope>NUCLEOTIDE SEQUENCE [LARGE SCALE GENOMIC DNA]</scope>
    <source>
        <strain evidence="1 2">CGMCC 1.5012</strain>
    </source>
</reference>
<gene>
    <name evidence="1" type="ORF">SAMN05192585_10233</name>
</gene>
<dbReference type="PANTHER" id="PTHR18901:SF38">
    <property type="entry name" value="PSEUDOURIDINE-5'-PHOSPHATASE"/>
    <property type="match status" value="1"/>
</dbReference>
<dbReference type="EMBL" id="FNID01000002">
    <property type="protein sequence ID" value="SDM60015.1"/>
    <property type="molecule type" value="Genomic_DNA"/>
</dbReference>
<dbReference type="Gene3D" id="1.10.150.240">
    <property type="entry name" value="Putative phosphatase, domain 2"/>
    <property type="match status" value="1"/>
</dbReference>
<sequence length="220" mass="24487">MKLKHAIFDMDGLLFDSERVYLNGYNDLAPKYGITPDYKLFLKTVGTAYERSKAAFLEVYPNLDYDAMRDELRVYMRHAMESALIPLKPGVHNILSALKNNGVKVALATSTRRPLTTFMLKTADIADYFDISVCGDEVTEAKPNPEIFLKAMQSLGGTPETTMIFEDSHNGIRAANAAGIPVIMVPDLLEPLDELKTFAVVKDLNEALSLILPMIIVENK</sequence>
<name>A0A1G9UKF1_9FIRM</name>
<protein>
    <submittedName>
        <fullName evidence="1">Haloacid dehalogenase superfamily, subfamily IA, variant 3 with third motif having DD or ED/haloacid dehalogenase superfamily, subfamily IA, variant 1 with third motif having Dx(3-4)D or Dx(3-4)E</fullName>
    </submittedName>
</protein>
<dbReference type="SFLD" id="SFLDG01135">
    <property type="entry name" value="C1.5.6:_HAD__Beta-PGM__Phospha"/>
    <property type="match status" value="1"/>
</dbReference>
<dbReference type="InterPro" id="IPR036412">
    <property type="entry name" value="HAD-like_sf"/>
</dbReference>
<dbReference type="AlphaFoldDB" id="A0A1G9UKF1"/>
<evidence type="ECO:0000313" key="1">
    <source>
        <dbReference type="EMBL" id="SDM60015.1"/>
    </source>
</evidence>
<accession>A0A1G9UKF1</accession>
<keyword evidence="2" id="KW-1185">Reference proteome</keyword>
<dbReference type="STRING" id="258515.SAMN05192585_10233"/>
<dbReference type="NCBIfam" id="TIGR01509">
    <property type="entry name" value="HAD-SF-IA-v3"/>
    <property type="match status" value="1"/>
</dbReference>
<dbReference type="SFLD" id="SFLDG01129">
    <property type="entry name" value="C1.5:_HAD__Beta-PGM__Phosphata"/>
    <property type="match status" value="1"/>
</dbReference>
<dbReference type="NCBIfam" id="TIGR01549">
    <property type="entry name" value="HAD-SF-IA-v1"/>
    <property type="match status" value="1"/>
</dbReference>
<dbReference type="CDD" id="cd07505">
    <property type="entry name" value="HAD_BPGM-like"/>
    <property type="match status" value="1"/>
</dbReference>
<dbReference type="Gene3D" id="3.40.50.1000">
    <property type="entry name" value="HAD superfamily/HAD-like"/>
    <property type="match status" value="1"/>
</dbReference>
<dbReference type="RefSeq" id="WP_092637498.1">
    <property type="nucleotide sequence ID" value="NZ_FNID01000002.1"/>
</dbReference>
<dbReference type="OrthoDB" id="9797743at2"/>
<dbReference type="InterPro" id="IPR006439">
    <property type="entry name" value="HAD-SF_hydro_IA"/>
</dbReference>
<dbReference type="PANTHER" id="PTHR18901">
    <property type="entry name" value="2-DEOXYGLUCOSE-6-PHOSPHATE PHOSPHATASE 2"/>
    <property type="match status" value="1"/>
</dbReference>